<name>A0ABN2RLC0_9MICO</name>
<dbReference type="InterPro" id="IPR036291">
    <property type="entry name" value="NAD(P)-bd_dom_sf"/>
</dbReference>
<dbReference type="SUPFAM" id="SSF51735">
    <property type="entry name" value="NAD(P)-binding Rossmann-fold domains"/>
    <property type="match status" value="1"/>
</dbReference>
<feature type="domain" description="Enoyl reductase (ER)" evidence="1">
    <location>
        <begin position="5"/>
        <end position="300"/>
    </location>
</feature>
<dbReference type="Gene3D" id="3.90.180.10">
    <property type="entry name" value="Medium-chain alcohol dehydrogenases, catalytic domain"/>
    <property type="match status" value="1"/>
</dbReference>
<dbReference type="Proteomes" id="UP001499933">
    <property type="component" value="Unassembled WGS sequence"/>
</dbReference>
<proteinExistence type="predicted"/>
<reference evidence="2 3" key="1">
    <citation type="journal article" date="2019" name="Int. J. Syst. Evol. Microbiol.">
        <title>The Global Catalogue of Microorganisms (GCM) 10K type strain sequencing project: providing services to taxonomists for standard genome sequencing and annotation.</title>
        <authorList>
            <consortium name="The Broad Institute Genomics Platform"/>
            <consortium name="The Broad Institute Genome Sequencing Center for Infectious Disease"/>
            <person name="Wu L."/>
            <person name="Ma J."/>
        </authorList>
    </citation>
    <scope>NUCLEOTIDE SEQUENCE [LARGE SCALE GENOMIC DNA]</scope>
    <source>
        <strain evidence="2 3">JCM 14901</strain>
    </source>
</reference>
<dbReference type="InterPro" id="IPR013154">
    <property type="entry name" value="ADH-like_N"/>
</dbReference>
<comment type="caution">
    <text evidence="2">The sequence shown here is derived from an EMBL/GenBank/DDBJ whole genome shotgun (WGS) entry which is preliminary data.</text>
</comment>
<dbReference type="Pfam" id="PF13602">
    <property type="entry name" value="ADH_zinc_N_2"/>
    <property type="match status" value="1"/>
</dbReference>
<dbReference type="PANTHER" id="PTHR43482:SF1">
    <property type="entry name" value="PROTEIN AST1-RELATED"/>
    <property type="match status" value="1"/>
</dbReference>
<accession>A0ABN2RLC0</accession>
<dbReference type="SUPFAM" id="SSF50129">
    <property type="entry name" value="GroES-like"/>
    <property type="match status" value="1"/>
</dbReference>
<dbReference type="InterPro" id="IPR052585">
    <property type="entry name" value="Lipid_raft_assoc_Zn_ADH"/>
</dbReference>
<evidence type="ECO:0000313" key="2">
    <source>
        <dbReference type="EMBL" id="GAA1971116.1"/>
    </source>
</evidence>
<evidence type="ECO:0000313" key="3">
    <source>
        <dbReference type="Proteomes" id="UP001499933"/>
    </source>
</evidence>
<keyword evidence="3" id="KW-1185">Reference proteome</keyword>
<dbReference type="Gene3D" id="3.40.50.720">
    <property type="entry name" value="NAD(P)-binding Rossmann-like Domain"/>
    <property type="match status" value="1"/>
</dbReference>
<sequence>MQQAEIADPFVLEVIDREEPHAGPGQVRVRVRAAGLNPVDWKIAASPAAAERYGITAPAGFGNDYAGEIDEVGEGVAGFAVGDRVFGGARGRAVAEHAVSTVGTDLLAHTPDGLSDEVAGSLLIAARTADAAVAAVGATPGDTVLIGGAAGGVGVLAVQLAVAAGATVVATGSAGNHDFLRELGAIPTTYGEGLVDRVRALAPSGVDAAIDLQGTETALAAIELGVPPVRIATIAAGPTRPAGTIATGGVDAAPDALDRIARALAEGTLTLPIQATFPIERIQDAVQLLRGGHVRGKVVVTV</sequence>
<dbReference type="SMART" id="SM00829">
    <property type="entry name" value="PKS_ER"/>
    <property type="match status" value="1"/>
</dbReference>
<dbReference type="Pfam" id="PF08240">
    <property type="entry name" value="ADH_N"/>
    <property type="match status" value="1"/>
</dbReference>
<dbReference type="EMBL" id="BAAAOG010000016">
    <property type="protein sequence ID" value="GAA1971116.1"/>
    <property type="molecule type" value="Genomic_DNA"/>
</dbReference>
<organism evidence="2 3">
    <name type="scientific">Microbacterium deminutum</name>
    <dbReference type="NCBI Taxonomy" id="344164"/>
    <lineage>
        <taxon>Bacteria</taxon>
        <taxon>Bacillati</taxon>
        <taxon>Actinomycetota</taxon>
        <taxon>Actinomycetes</taxon>
        <taxon>Micrococcales</taxon>
        <taxon>Microbacteriaceae</taxon>
        <taxon>Microbacterium</taxon>
    </lineage>
</organism>
<dbReference type="InterPro" id="IPR020843">
    <property type="entry name" value="ER"/>
</dbReference>
<evidence type="ECO:0000259" key="1">
    <source>
        <dbReference type="SMART" id="SM00829"/>
    </source>
</evidence>
<dbReference type="PANTHER" id="PTHR43482">
    <property type="entry name" value="PROTEIN AST1-RELATED"/>
    <property type="match status" value="1"/>
</dbReference>
<dbReference type="InterPro" id="IPR011032">
    <property type="entry name" value="GroES-like_sf"/>
</dbReference>
<protein>
    <submittedName>
        <fullName evidence="2">NADP-dependent oxidoreductase</fullName>
    </submittedName>
</protein>
<gene>
    <name evidence="2" type="ORF">GCM10009776_37620</name>
</gene>
<dbReference type="CDD" id="cd05289">
    <property type="entry name" value="MDR_like_2"/>
    <property type="match status" value="1"/>
</dbReference>